<evidence type="ECO:0000256" key="10">
    <source>
        <dbReference type="PIRNR" id="PIRNR037219"/>
    </source>
</evidence>
<feature type="binding site" description="axial binding residue" evidence="11">
    <location>
        <position position="111"/>
    </location>
    <ligand>
        <name>heme</name>
        <dbReference type="ChEBI" id="CHEBI:30413"/>
    </ligand>
    <ligandPart>
        <name>Fe</name>
        <dbReference type="ChEBI" id="CHEBI:18248"/>
    </ligandPart>
</feature>
<evidence type="ECO:0000256" key="3">
    <source>
        <dbReference type="ARBA" id="ARBA00012735"/>
    </source>
</evidence>
<comment type="miscellaneous">
    <text evidence="10">This protein is similar to the oxygenase domain of eukaryotic nitric oxide synthases but lacks the reductase domain which, in eukaryotes, is responsible for transfer of electrons to the ferric heme during nitric oxide synthesis.</text>
</comment>
<dbReference type="GO" id="GO:0006809">
    <property type="term" value="P:nitric oxide biosynthetic process"/>
    <property type="evidence" value="ECO:0007669"/>
    <property type="project" value="InterPro"/>
</dbReference>
<comment type="cofactor">
    <cofactor evidence="1 10 11">
        <name>heme</name>
        <dbReference type="ChEBI" id="CHEBI:30413"/>
    </cofactor>
</comment>
<dbReference type="GO" id="GO:0020037">
    <property type="term" value="F:heme binding"/>
    <property type="evidence" value="ECO:0007669"/>
    <property type="project" value="InterPro"/>
</dbReference>
<dbReference type="InterPro" id="IPR044943">
    <property type="entry name" value="NOS_dom_1"/>
</dbReference>
<proteinExistence type="inferred from homology"/>
<dbReference type="Pfam" id="PF02898">
    <property type="entry name" value="NO_synthase"/>
    <property type="match status" value="1"/>
</dbReference>
<keyword evidence="5 10" id="KW-0349">Heme</keyword>
<organism evidence="13 14">
    <name type="scientific">Rhizobium skierniewicense</name>
    <dbReference type="NCBI Taxonomy" id="984260"/>
    <lineage>
        <taxon>Bacteria</taxon>
        <taxon>Pseudomonadati</taxon>
        <taxon>Pseudomonadota</taxon>
        <taxon>Alphaproteobacteria</taxon>
        <taxon>Hyphomicrobiales</taxon>
        <taxon>Rhizobiaceae</taxon>
        <taxon>Rhizobium/Agrobacterium group</taxon>
        <taxon>Rhizobium</taxon>
    </lineage>
</organism>
<dbReference type="InterPro" id="IPR050607">
    <property type="entry name" value="NOS"/>
</dbReference>
<protein>
    <recommendedName>
        <fullName evidence="4 10">Nitric oxide synthase oxygenase</fullName>
        <ecNumber evidence="3 10">1.14.14.47</ecNumber>
    </recommendedName>
</protein>
<dbReference type="RefSeq" id="WP_183897858.1">
    <property type="nucleotide sequence ID" value="NZ_JACIDV010000021.1"/>
</dbReference>
<evidence type="ECO:0000256" key="2">
    <source>
        <dbReference type="ARBA" id="ARBA00005411"/>
    </source>
</evidence>
<dbReference type="Gene3D" id="3.90.440.10">
    <property type="entry name" value="Nitric Oxide Synthase,Heme Domain,Chain A domain 2"/>
    <property type="match status" value="1"/>
</dbReference>
<dbReference type="EC" id="1.14.14.47" evidence="3 10"/>
<dbReference type="InterPro" id="IPR036119">
    <property type="entry name" value="NOS_N_sf"/>
</dbReference>
<dbReference type="Gene3D" id="3.90.1230.10">
    <property type="entry name" value="Nitric Oxide Synthase, Chain A, domain 3"/>
    <property type="match status" value="1"/>
</dbReference>
<feature type="domain" description="Nitric oxide synthase (NOS)" evidence="12">
    <location>
        <begin position="53"/>
        <end position="401"/>
    </location>
</feature>
<keyword evidence="8 10" id="KW-0408">Iron</keyword>
<dbReference type="InterPro" id="IPR044944">
    <property type="entry name" value="NOS_dom_3"/>
</dbReference>
<comment type="subunit">
    <text evidence="10">Homodimer.</text>
</comment>
<dbReference type="GO" id="GO:0046872">
    <property type="term" value="F:metal ion binding"/>
    <property type="evidence" value="ECO:0007669"/>
    <property type="project" value="UniProtKB-KW"/>
</dbReference>
<dbReference type="PANTHER" id="PTHR43410">
    <property type="entry name" value="NITRIC OXIDE SYNTHASE OXYGENASE"/>
    <property type="match status" value="1"/>
</dbReference>
<dbReference type="InterPro" id="IPR017142">
    <property type="entry name" value="Nitric_oxide_synthase_Oase-su"/>
</dbReference>
<gene>
    <name evidence="13" type="ORF">GGQ73_004542</name>
</gene>
<evidence type="ECO:0000256" key="11">
    <source>
        <dbReference type="PIRSR" id="PIRSR037219-1"/>
    </source>
</evidence>
<dbReference type="PANTHER" id="PTHR43410:SF1">
    <property type="entry name" value="NITRIC OXIDE SYNTHASE"/>
    <property type="match status" value="1"/>
</dbReference>
<comment type="function">
    <text evidence="10">Catalyzes the production of nitric oxide.</text>
</comment>
<dbReference type="GO" id="GO:0004517">
    <property type="term" value="F:nitric-oxide synthase activity"/>
    <property type="evidence" value="ECO:0007669"/>
    <property type="project" value="InterPro"/>
</dbReference>
<evidence type="ECO:0000313" key="14">
    <source>
        <dbReference type="Proteomes" id="UP000565286"/>
    </source>
</evidence>
<dbReference type="InterPro" id="IPR004030">
    <property type="entry name" value="NOS_N"/>
</dbReference>
<evidence type="ECO:0000256" key="5">
    <source>
        <dbReference type="ARBA" id="ARBA00022617"/>
    </source>
</evidence>
<evidence type="ECO:0000259" key="12">
    <source>
        <dbReference type="Pfam" id="PF02898"/>
    </source>
</evidence>
<evidence type="ECO:0000256" key="7">
    <source>
        <dbReference type="ARBA" id="ARBA00023002"/>
    </source>
</evidence>
<reference evidence="13 14" key="1">
    <citation type="submission" date="2020-08" db="EMBL/GenBank/DDBJ databases">
        <title>Genomic Encyclopedia of Type Strains, Phase IV (KMG-IV): sequencing the most valuable type-strain genomes for metagenomic binning, comparative biology and taxonomic classification.</title>
        <authorList>
            <person name="Goeker M."/>
        </authorList>
    </citation>
    <scope>NUCLEOTIDE SEQUENCE [LARGE SCALE GENOMIC DNA]</scope>
    <source>
        <strain evidence="13 14">DSM 26438</strain>
    </source>
</reference>
<dbReference type="PIRSF" id="PIRSF037219">
    <property type="entry name" value="NOS_oxygenase"/>
    <property type="match status" value="1"/>
</dbReference>
<keyword evidence="6 10" id="KW-0479">Metal-binding</keyword>
<dbReference type="Gene3D" id="3.90.340.10">
    <property type="entry name" value="Nitric Oxide Synthase, Chain A, domain 1"/>
    <property type="match status" value="1"/>
</dbReference>
<accession>A0A7W6CFN8</accession>
<keyword evidence="7 10" id="KW-0560">Oxidoreductase</keyword>
<dbReference type="Proteomes" id="UP000565286">
    <property type="component" value="Unassembled WGS sequence"/>
</dbReference>
<comment type="caution">
    <text evidence="13">The sequence shown here is derived from an EMBL/GenBank/DDBJ whole genome shotgun (WGS) entry which is preliminary data.</text>
</comment>
<comment type="similarity">
    <text evidence="2 10">Belongs to the NOS family. Bacterial NOS oxygenase subfamily.</text>
</comment>
<comment type="catalytic activity">
    <reaction evidence="9">
        <text>3 reduced [flavodoxin] + 2 L-arginine + 4 O2 = 3 oxidized [flavodoxin] + 2 L-citrulline + 2 nitric oxide + 4 H2O + 5 H(+)</text>
        <dbReference type="Rhea" id="RHEA:52324"/>
        <dbReference type="Rhea" id="RHEA-COMP:10622"/>
        <dbReference type="Rhea" id="RHEA-COMP:10623"/>
        <dbReference type="ChEBI" id="CHEBI:15377"/>
        <dbReference type="ChEBI" id="CHEBI:15378"/>
        <dbReference type="ChEBI" id="CHEBI:15379"/>
        <dbReference type="ChEBI" id="CHEBI:16480"/>
        <dbReference type="ChEBI" id="CHEBI:32682"/>
        <dbReference type="ChEBI" id="CHEBI:57618"/>
        <dbReference type="ChEBI" id="CHEBI:57743"/>
        <dbReference type="ChEBI" id="CHEBI:58210"/>
        <dbReference type="EC" id="1.14.14.47"/>
    </reaction>
</comment>
<name>A0A7W6CFN8_9HYPH</name>
<evidence type="ECO:0000256" key="4">
    <source>
        <dbReference type="ARBA" id="ARBA00018859"/>
    </source>
</evidence>
<dbReference type="EMBL" id="JACIDV010000021">
    <property type="protein sequence ID" value="MBB3948554.1"/>
    <property type="molecule type" value="Genomic_DNA"/>
</dbReference>
<evidence type="ECO:0000256" key="8">
    <source>
        <dbReference type="ARBA" id="ARBA00023004"/>
    </source>
</evidence>
<evidence type="ECO:0000256" key="1">
    <source>
        <dbReference type="ARBA" id="ARBA00001971"/>
    </source>
</evidence>
<dbReference type="SUPFAM" id="SSF56512">
    <property type="entry name" value="Nitric oxide (NO) synthase oxygenase domain"/>
    <property type="match status" value="1"/>
</dbReference>
<evidence type="ECO:0000256" key="6">
    <source>
        <dbReference type="ARBA" id="ARBA00022723"/>
    </source>
</evidence>
<dbReference type="InterPro" id="IPR044940">
    <property type="entry name" value="NOS_dom_2"/>
</dbReference>
<evidence type="ECO:0000313" key="13">
    <source>
        <dbReference type="EMBL" id="MBB3948554.1"/>
    </source>
</evidence>
<keyword evidence="14" id="KW-1185">Reference proteome</keyword>
<sequence length="402" mass="45751">MESISDSAHAHAIGTDEPKEDTIKRCPVVHLHKQDQRPVQADSFYMQPIMDPIKEGEAFLRQMFEEDGISGGLEARLTEMRSEFQKNGTWHHNLDELTFGAKLAWRNSVRCVGRMFWRSLKLFDARDAETPEDIFEAILSHLEWATNGGNLRAAITIFRPGEPQIRVLNSQLLLYAGYKNSDGTILGDPKNVAITELALKLGWRGRGTRFDILPLLIKIGDKTPEIFDIPQDKVLEVQICHAEYEAIEALGLKWFALPAVSGMSLDLGGIQYTAAPSNGIYQGTEIGSFNLGDPKRYNQLPEIAKALQLDTSRNNPLWRDQAMVELNRAVLHSFNSSGVRIMDHHTLSSSFEKFCQREEMQNRKVYGHWPWIVPPLSANLSWIWHEKSFSKIILKPNYFYQT</sequence>
<dbReference type="AlphaFoldDB" id="A0A7W6CFN8"/>
<evidence type="ECO:0000256" key="9">
    <source>
        <dbReference type="ARBA" id="ARBA00048713"/>
    </source>
</evidence>